<evidence type="ECO:0000256" key="3">
    <source>
        <dbReference type="PROSITE-ProRule" id="PRU10141"/>
    </source>
</evidence>
<dbReference type="InterPro" id="IPR000719">
    <property type="entry name" value="Prot_kinase_dom"/>
</dbReference>
<evidence type="ECO:0000256" key="4">
    <source>
        <dbReference type="RuleBase" id="RU000304"/>
    </source>
</evidence>
<dbReference type="SUPFAM" id="SSF56112">
    <property type="entry name" value="Protein kinase-like (PK-like)"/>
    <property type="match status" value="1"/>
</dbReference>
<dbReference type="PROSITE" id="PS00108">
    <property type="entry name" value="PROTEIN_KINASE_ST"/>
    <property type="match status" value="1"/>
</dbReference>
<dbReference type="Gene3D" id="3.30.200.20">
    <property type="entry name" value="Phosphorylase Kinase, domain 1"/>
    <property type="match status" value="1"/>
</dbReference>
<dbReference type="InterPro" id="IPR017441">
    <property type="entry name" value="Protein_kinase_ATP_BS"/>
</dbReference>
<comment type="similarity">
    <text evidence="4">Belongs to the protein kinase superfamily.</text>
</comment>
<proteinExistence type="inferred from homology"/>
<keyword evidence="6" id="KW-1185">Reference proteome</keyword>
<dbReference type="InterPro" id="IPR011009">
    <property type="entry name" value="Kinase-like_dom_sf"/>
</dbReference>
<keyword evidence="7" id="KW-0418">Kinase</keyword>
<evidence type="ECO:0000313" key="7">
    <source>
        <dbReference type="RefSeq" id="XP_005107008.1"/>
    </source>
</evidence>
<keyword evidence="7" id="KW-0808">Transferase</keyword>
<protein>
    <submittedName>
        <fullName evidence="7">Calcium/calmodulin-dependent protein kinase type IV</fullName>
    </submittedName>
</protein>
<dbReference type="SMART" id="SM00220">
    <property type="entry name" value="S_TKc"/>
    <property type="match status" value="1"/>
</dbReference>
<reference evidence="7" key="1">
    <citation type="submission" date="2025-08" db="UniProtKB">
        <authorList>
            <consortium name="RefSeq"/>
        </authorList>
    </citation>
    <scope>IDENTIFICATION</scope>
</reference>
<evidence type="ECO:0000313" key="6">
    <source>
        <dbReference type="Proteomes" id="UP000694888"/>
    </source>
</evidence>
<evidence type="ECO:0000259" key="5">
    <source>
        <dbReference type="PROSITE" id="PS50011"/>
    </source>
</evidence>
<feature type="domain" description="Protein kinase" evidence="5">
    <location>
        <begin position="24"/>
        <end position="189"/>
    </location>
</feature>
<dbReference type="Pfam" id="PF00069">
    <property type="entry name" value="Pkinase"/>
    <property type="match status" value="1"/>
</dbReference>
<dbReference type="InterPro" id="IPR008271">
    <property type="entry name" value="Ser/Thr_kinase_AS"/>
</dbReference>
<evidence type="ECO:0000256" key="2">
    <source>
        <dbReference type="ARBA" id="ARBA00022840"/>
    </source>
</evidence>
<dbReference type="GO" id="GO:0016301">
    <property type="term" value="F:kinase activity"/>
    <property type="evidence" value="ECO:0007669"/>
    <property type="project" value="UniProtKB-KW"/>
</dbReference>
<dbReference type="PANTHER" id="PTHR24347">
    <property type="entry name" value="SERINE/THREONINE-PROTEIN KINASE"/>
    <property type="match status" value="1"/>
</dbReference>
<organism evidence="6 7">
    <name type="scientific">Aplysia californica</name>
    <name type="common">California sea hare</name>
    <dbReference type="NCBI Taxonomy" id="6500"/>
    <lineage>
        <taxon>Eukaryota</taxon>
        <taxon>Metazoa</taxon>
        <taxon>Spiralia</taxon>
        <taxon>Lophotrochozoa</taxon>
        <taxon>Mollusca</taxon>
        <taxon>Gastropoda</taxon>
        <taxon>Heterobranchia</taxon>
        <taxon>Euthyneura</taxon>
        <taxon>Tectipleura</taxon>
        <taxon>Aplysiida</taxon>
        <taxon>Aplysioidea</taxon>
        <taxon>Aplysiidae</taxon>
        <taxon>Aplysia</taxon>
    </lineage>
</organism>
<dbReference type="RefSeq" id="XP_005107008.1">
    <property type="nucleotide sequence ID" value="XM_005106951.3"/>
</dbReference>
<keyword evidence="1 3" id="KW-0547">Nucleotide-binding</keyword>
<evidence type="ECO:0000256" key="1">
    <source>
        <dbReference type="ARBA" id="ARBA00022741"/>
    </source>
</evidence>
<keyword evidence="4" id="KW-0723">Serine/threonine-protein kinase</keyword>
<dbReference type="GeneID" id="101845267"/>
<gene>
    <name evidence="7" type="primary">LOC101845267</name>
</gene>
<keyword evidence="2 3" id="KW-0067">ATP-binding</keyword>
<sequence>MPVLKKQDFWIKQSTKEESFDSQYELGKELGRGATSSVYKCERKGLGQAWAVKVLSKNIEKKVLTADVGILLKLEHKNLIRLKEIFESKSRIFLVQELVTGGELFDRIVNVGTYSEAEASKAVQDIISGLMYLHSWGIVHRDLKPENLLYENLAEDSKLKISDFGLSSILSPEVDMTSVCGSPGYTGKF</sequence>
<dbReference type="Proteomes" id="UP000694888">
    <property type="component" value="Unplaced"/>
</dbReference>
<dbReference type="PROSITE" id="PS50011">
    <property type="entry name" value="PROTEIN_KINASE_DOM"/>
    <property type="match status" value="1"/>
</dbReference>
<feature type="binding site" evidence="3">
    <location>
        <position position="53"/>
    </location>
    <ligand>
        <name>ATP</name>
        <dbReference type="ChEBI" id="CHEBI:30616"/>
    </ligand>
</feature>
<dbReference type="PROSITE" id="PS00107">
    <property type="entry name" value="PROTEIN_KINASE_ATP"/>
    <property type="match status" value="1"/>
</dbReference>
<dbReference type="Gene3D" id="1.10.510.10">
    <property type="entry name" value="Transferase(Phosphotransferase) domain 1"/>
    <property type="match status" value="1"/>
</dbReference>
<accession>A0ABM0K279</accession>
<name>A0ABM0K279_APLCA</name>